<evidence type="ECO:0000256" key="13">
    <source>
        <dbReference type="ARBA" id="ARBA00047709"/>
    </source>
</evidence>
<comment type="pathway">
    <text evidence="2">Glycan biosynthesis; hyaluronan biosynthesis.</text>
</comment>
<feature type="transmembrane region" description="Helical" evidence="15">
    <location>
        <begin position="305"/>
        <end position="332"/>
    </location>
</feature>
<accession>A0ABY5W011</accession>
<name>A0ABY5W011_9ACTN</name>
<evidence type="ECO:0000256" key="1">
    <source>
        <dbReference type="ARBA" id="ARBA00004236"/>
    </source>
</evidence>
<dbReference type="Pfam" id="PF00535">
    <property type="entry name" value="Glycos_transf_2"/>
    <property type="match status" value="1"/>
</dbReference>
<evidence type="ECO:0000256" key="5">
    <source>
        <dbReference type="ARBA" id="ARBA00022475"/>
    </source>
</evidence>
<reference evidence="17" key="2">
    <citation type="submission" date="2022-09" db="EMBL/GenBank/DDBJ databases">
        <title>Biosynthetic gene clusters of Dactylosporangioum fulvum.</title>
        <authorList>
            <person name="Caradec T."/>
        </authorList>
    </citation>
    <scope>NUCLEOTIDE SEQUENCE</scope>
    <source>
        <strain evidence="17">NRRL B-16292</strain>
    </source>
</reference>
<feature type="transmembrane region" description="Helical" evidence="15">
    <location>
        <begin position="12"/>
        <end position="32"/>
    </location>
</feature>
<evidence type="ECO:0000256" key="10">
    <source>
        <dbReference type="ARBA" id="ARBA00040508"/>
    </source>
</evidence>
<comment type="catalytic activity">
    <reaction evidence="14">
        <text>N-acetyl-beta-D-glucosaminyl-(1-&gt;4)-[hyaluronan](n) + UDP-alpha-D-glucuronate = [hyaluronan](n+1) + UDP + H(+)</text>
        <dbReference type="Rhea" id="RHEA:12528"/>
        <dbReference type="Rhea" id="RHEA-COMP:12585"/>
        <dbReference type="Rhea" id="RHEA-COMP:12587"/>
        <dbReference type="ChEBI" id="CHEBI:15378"/>
        <dbReference type="ChEBI" id="CHEBI:58052"/>
        <dbReference type="ChEBI" id="CHEBI:58223"/>
        <dbReference type="ChEBI" id="CHEBI:132153"/>
        <dbReference type="ChEBI" id="CHEBI:132154"/>
        <dbReference type="EC" id="2.4.1.212"/>
    </reaction>
</comment>
<comment type="similarity">
    <text evidence="3">Belongs to the NodC/HAS family.</text>
</comment>
<dbReference type="Proteomes" id="UP001059617">
    <property type="component" value="Chromosome"/>
</dbReference>
<organism evidence="17 18">
    <name type="scientific">Dactylosporangium fulvum</name>
    <dbReference type="NCBI Taxonomy" id="53359"/>
    <lineage>
        <taxon>Bacteria</taxon>
        <taxon>Bacillati</taxon>
        <taxon>Actinomycetota</taxon>
        <taxon>Actinomycetes</taxon>
        <taxon>Micromonosporales</taxon>
        <taxon>Micromonosporaceae</taxon>
        <taxon>Dactylosporangium</taxon>
    </lineage>
</organism>
<dbReference type="Gene3D" id="3.90.550.10">
    <property type="entry name" value="Spore Coat Polysaccharide Biosynthesis Protein SpsA, Chain A"/>
    <property type="match status" value="1"/>
</dbReference>
<keyword evidence="6 17" id="KW-0328">Glycosyltransferase</keyword>
<evidence type="ECO:0000256" key="2">
    <source>
        <dbReference type="ARBA" id="ARBA00004698"/>
    </source>
</evidence>
<gene>
    <name evidence="17" type="ORF">Dfulv_40645</name>
</gene>
<comment type="subcellular location">
    <subcellularLocation>
        <location evidence="1">Cell membrane</location>
    </subcellularLocation>
</comment>
<dbReference type="RefSeq" id="WP_259859135.1">
    <property type="nucleotide sequence ID" value="NZ_BAAAST010000002.1"/>
</dbReference>
<evidence type="ECO:0000256" key="9">
    <source>
        <dbReference type="ARBA" id="ARBA00037408"/>
    </source>
</evidence>
<evidence type="ECO:0000256" key="15">
    <source>
        <dbReference type="SAM" id="Phobius"/>
    </source>
</evidence>
<proteinExistence type="inferred from homology"/>
<evidence type="ECO:0000256" key="11">
    <source>
        <dbReference type="ARBA" id="ARBA00042148"/>
    </source>
</evidence>
<sequence length="417" mass="47835">MLELIGSEVTSLDTIVAVAFVALIFTAVVPYFHHDIRPRPGRIGRLAGLRVCVIVPVHNEDPAMFLAMLRSVARQQRLPQRLHVVENGYREPKLRAVFERWRNFECPASLEARYTLHLPAGKREAQAIAIRADPNADIFMTVDSDVELGSTDAISKGVAPFADPRVTSVCGFLLGSNWNSNLLSRLVDLSFVCSFLNGRASHSMLSSVAVNTGGLAFYRADVVHKYLHHYLSHRIFGRQMQYGDDAMLTRYSLLEGRTLFQRSCWGFTLHPRYLQHLTKQRVRWHRSFFWGNLWLLRVFPPWRPIWWLTLWLFVSFVWFTGAMPMVLIIHPIATGQVVWLFLAAFAFVSYLSMMPYLTVRRPDQTFAQQLSVWALAPLSAALNLYIGWWLRYVGLFTCLKTGWSTRRQVEVGLKHPV</sequence>
<dbReference type="PANTHER" id="PTHR22913:SF12">
    <property type="entry name" value="MANNURONAN SYNTHASE"/>
    <property type="match status" value="1"/>
</dbReference>
<evidence type="ECO:0000259" key="16">
    <source>
        <dbReference type="Pfam" id="PF00535"/>
    </source>
</evidence>
<protein>
    <recommendedName>
        <fullName evidence="10">Hyaluronan synthase</fullName>
        <ecNumber evidence="4">2.4.1.212</ecNumber>
    </recommendedName>
    <alternativeName>
        <fullName evidence="12">Hyaluronate synthase</fullName>
    </alternativeName>
    <alternativeName>
        <fullName evidence="11">Hyaluronic acid synthase</fullName>
    </alternativeName>
</protein>
<dbReference type="SUPFAM" id="SSF53448">
    <property type="entry name" value="Nucleotide-diphospho-sugar transferases"/>
    <property type="match status" value="1"/>
</dbReference>
<dbReference type="InterPro" id="IPR029044">
    <property type="entry name" value="Nucleotide-diphossugar_trans"/>
</dbReference>
<evidence type="ECO:0000313" key="18">
    <source>
        <dbReference type="Proteomes" id="UP001059617"/>
    </source>
</evidence>
<evidence type="ECO:0000256" key="14">
    <source>
        <dbReference type="ARBA" id="ARBA00048168"/>
    </source>
</evidence>
<dbReference type="InterPro" id="IPR001173">
    <property type="entry name" value="Glyco_trans_2-like"/>
</dbReference>
<comment type="function">
    <text evidence="9">Glycosaminoglycan synthesis. The hyaluronic acid capsule is involved in the pathogenicity of group A Streptococci; it may be the major virulence determinant.</text>
</comment>
<dbReference type="GO" id="GO:0016757">
    <property type="term" value="F:glycosyltransferase activity"/>
    <property type="evidence" value="ECO:0007669"/>
    <property type="project" value="UniProtKB-KW"/>
</dbReference>
<keyword evidence="5" id="KW-1003">Cell membrane</keyword>
<keyword evidence="15" id="KW-1133">Transmembrane helix</keyword>
<evidence type="ECO:0000256" key="7">
    <source>
        <dbReference type="ARBA" id="ARBA00022679"/>
    </source>
</evidence>
<evidence type="ECO:0000256" key="4">
    <source>
        <dbReference type="ARBA" id="ARBA00012207"/>
    </source>
</evidence>
<feature type="domain" description="Glycosyltransferase 2-like" evidence="16">
    <location>
        <begin position="52"/>
        <end position="226"/>
    </location>
</feature>
<evidence type="ECO:0000256" key="6">
    <source>
        <dbReference type="ARBA" id="ARBA00022676"/>
    </source>
</evidence>
<keyword evidence="8 15" id="KW-0472">Membrane</keyword>
<feature type="transmembrane region" description="Helical" evidence="15">
    <location>
        <begin position="338"/>
        <end position="358"/>
    </location>
</feature>
<dbReference type="EC" id="2.4.1.212" evidence="4"/>
<evidence type="ECO:0000256" key="3">
    <source>
        <dbReference type="ARBA" id="ARBA00006782"/>
    </source>
</evidence>
<evidence type="ECO:0000313" key="17">
    <source>
        <dbReference type="EMBL" id="UWP81371.1"/>
    </source>
</evidence>
<dbReference type="EMBL" id="CP073720">
    <property type="protein sequence ID" value="UWP81371.1"/>
    <property type="molecule type" value="Genomic_DNA"/>
</dbReference>
<evidence type="ECO:0000256" key="12">
    <source>
        <dbReference type="ARBA" id="ARBA00043237"/>
    </source>
</evidence>
<reference evidence="17" key="1">
    <citation type="submission" date="2021-04" db="EMBL/GenBank/DDBJ databases">
        <authorList>
            <person name="Hartkoorn R.C."/>
            <person name="Beaudoing E."/>
            <person name="Hot D."/>
        </authorList>
    </citation>
    <scope>NUCLEOTIDE SEQUENCE</scope>
    <source>
        <strain evidence="17">NRRL B-16292</strain>
    </source>
</reference>
<evidence type="ECO:0000256" key="8">
    <source>
        <dbReference type="ARBA" id="ARBA00023136"/>
    </source>
</evidence>
<keyword evidence="7 17" id="KW-0808">Transferase</keyword>
<feature type="transmembrane region" description="Helical" evidence="15">
    <location>
        <begin position="370"/>
        <end position="390"/>
    </location>
</feature>
<comment type="catalytic activity">
    <reaction evidence="13">
        <text>[hyaluronan](n) + UDP-N-acetyl-alpha-D-glucosamine = N-acetyl-beta-D-glucosaminyl-(1-&gt;4)-[hyaluronan](n) + UDP + H(+)</text>
        <dbReference type="Rhea" id="RHEA:20465"/>
        <dbReference type="Rhea" id="RHEA-COMP:12583"/>
        <dbReference type="Rhea" id="RHEA-COMP:12585"/>
        <dbReference type="ChEBI" id="CHEBI:15378"/>
        <dbReference type="ChEBI" id="CHEBI:57705"/>
        <dbReference type="ChEBI" id="CHEBI:58223"/>
        <dbReference type="ChEBI" id="CHEBI:132153"/>
        <dbReference type="ChEBI" id="CHEBI:132154"/>
        <dbReference type="EC" id="2.4.1.212"/>
    </reaction>
</comment>
<keyword evidence="15" id="KW-0812">Transmembrane</keyword>
<keyword evidence="18" id="KW-1185">Reference proteome</keyword>
<dbReference type="PANTHER" id="PTHR22913">
    <property type="entry name" value="HYALURONAN SYNTHASE"/>
    <property type="match status" value="1"/>
</dbReference>